<dbReference type="Gene3D" id="3.30.450.20">
    <property type="entry name" value="PAS domain"/>
    <property type="match status" value="1"/>
</dbReference>
<name>A0A0C3MDZ1_9PORP</name>
<dbReference type="InterPro" id="IPR000014">
    <property type="entry name" value="PAS"/>
</dbReference>
<dbReference type="EMBL" id="JPIU01000038">
    <property type="protein sequence ID" value="KIO44653.1"/>
    <property type="molecule type" value="Genomic_DNA"/>
</dbReference>
<dbReference type="RefSeq" id="WP_041502675.1">
    <property type="nucleotide sequence ID" value="NZ_JPIT01000015.1"/>
</dbReference>
<keyword evidence="4" id="KW-1185">Reference proteome</keyword>
<dbReference type="Proteomes" id="UP000031980">
    <property type="component" value="Unassembled WGS sequence"/>
</dbReference>
<proteinExistence type="predicted"/>
<dbReference type="SUPFAM" id="SSF55785">
    <property type="entry name" value="PYP-like sensor domain (PAS domain)"/>
    <property type="match status" value="1"/>
</dbReference>
<evidence type="ECO:0000313" key="4">
    <source>
        <dbReference type="Proteomes" id="UP000031980"/>
    </source>
</evidence>
<accession>A0A0C3MDZ1</accession>
<sequence>MDYMKELNVAITVCDNDGNILMMNDKSQKTNHGDLVGQNVLDCHPEPARTKLLGLMETHSTNAYTIEKNGVKKLIYQTPWYENGEYRGLVEFSLEIPFEMPHYIRKPNKV</sequence>
<comment type="caution">
    <text evidence="1">The sequence shown here is derived from an EMBL/GenBank/DDBJ whole genome shotgun (WGS) entry which is preliminary data.</text>
</comment>
<evidence type="ECO:0000313" key="3">
    <source>
        <dbReference type="Proteomes" id="UP000031937"/>
    </source>
</evidence>
<evidence type="ECO:0000313" key="2">
    <source>
        <dbReference type="EMBL" id="KIO46383.1"/>
    </source>
</evidence>
<protein>
    <submittedName>
        <fullName evidence="1">Diguanylate cyclase</fullName>
    </submittedName>
</protein>
<dbReference type="Proteomes" id="UP000031937">
    <property type="component" value="Unassembled WGS sequence"/>
</dbReference>
<reference evidence="2 3" key="2">
    <citation type="submission" date="2014-07" db="EMBL/GenBank/DDBJ databases">
        <title>Porphyromonadaceae bacterium OUH 334697 = ATCC BAA-2682 = DSM 28341 draft genome.</title>
        <authorList>
            <person name="Sydenham T.V."/>
            <person name="Hasman H."/>
            <person name="Justesen U.S."/>
        </authorList>
    </citation>
    <scope>NUCLEOTIDE SEQUENCE [LARGE SCALE GENOMIC DNA]</scope>
    <source>
        <strain evidence="2 3">OUH 334697</strain>
    </source>
</reference>
<dbReference type="OrthoDB" id="1012192at2"/>
<gene>
    <name evidence="1" type="ORF">BA92_06320</name>
    <name evidence="2" type="ORF">IE90_04420</name>
</gene>
<reference evidence="1 4" key="1">
    <citation type="submission" date="2014-07" db="EMBL/GenBank/DDBJ databases">
        <title>Porphyromonadaceae bacterium OUH 308042 = ATCC BAA-2681 = DSM 28342 draft genome.</title>
        <authorList>
            <person name="Sydenham T.V."/>
            <person name="Hasman H."/>
            <person name="Justensen U.S."/>
        </authorList>
    </citation>
    <scope>NUCLEOTIDE SEQUENCE [LARGE SCALE GENOMIC DNA]</scope>
    <source>
        <strain evidence="1 4">OUH 308042</strain>
    </source>
</reference>
<organism evidence="1 4">
    <name type="scientific">Sanguibacteroides justesenii</name>
    <dbReference type="NCBI Taxonomy" id="1547597"/>
    <lineage>
        <taxon>Bacteria</taxon>
        <taxon>Pseudomonadati</taxon>
        <taxon>Bacteroidota</taxon>
        <taxon>Bacteroidia</taxon>
        <taxon>Bacteroidales</taxon>
        <taxon>Porphyromonadaceae</taxon>
        <taxon>Sanguibacteroides</taxon>
    </lineage>
</organism>
<evidence type="ECO:0000313" key="1">
    <source>
        <dbReference type="EMBL" id="KIO44653.1"/>
    </source>
</evidence>
<dbReference type="InterPro" id="IPR035965">
    <property type="entry name" value="PAS-like_dom_sf"/>
</dbReference>
<dbReference type="EMBL" id="JPIT01000015">
    <property type="protein sequence ID" value="KIO46383.1"/>
    <property type="molecule type" value="Genomic_DNA"/>
</dbReference>
<dbReference type="AlphaFoldDB" id="A0A0C3MDZ1"/>
<dbReference type="CDD" id="cd00130">
    <property type="entry name" value="PAS"/>
    <property type="match status" value="1"/>
</dbReference>